<evidence type="ECO:0000313" key="4">
    <source>
        <dbReference type="Proteomes" id="UP000704176"/>
    </source>
</evidence>
<dbReference type="EMBL" id="JAIRBM010000017">
    <property type="protein sequence ID" value="MBZ6078334.1"/>
    <property type="molecule type" value="Genomic_DNA"/>
</dbReference>
<dbReference type="InterPro" id="IPR025419">
    <property type="entry name" value="DUF4142"/>
</dbReference>
<dbReference type="InterPro" id="IPR012347">
    <property type="entry name" value="Ferritin-like"/>
</dbReference>
<dbReference type="Pfam" id="PF13628">
    <property type="entry name" value="DUF4142"/>
    <property type="match status" value="2"/>
</dbReference>
<dbReference type="RefSeq" id="WP_224315086.1">
    <property type="nucleotide sequence ID" value="NZ_JAIRBM010000017.1"/>
</dbReference>
<name>A0ABS7VS02_9HYPH</name>
<feature type="signal peptide" evidence="1">
    <location>
        <begin position="1"/>
        <end position="20"/>
    </location>
</feature>
<evidence type="ECO:0000256" key="1">
    <source>
        <dbReference type="SAM" id="SignalP"/>
    </source>
</evidence>
<accession>A0ABS7VS02</accession>
<evidence type="ECO:0000259" key="2">
    <source>
        <dbReference type="Pfam" id="PF13628"/>
    </source>
</evidence>
<organism evidence="3 4">
    <name type="scientific">Microvirga puerhi</name>
    <dbReference type="NCBI Taxonomy" id="2876078"/>
    <lineage>
        <taxon>Bacteria</taxon>
        <taxon>Pseudomonadati</taxon>
        <taxon>Pseudomonadota</taxon>
        <taxon>Alphaproteobacteria</taxon>
        <taxon>Hyphomicrobiales</taxon>
        <taxon>Methylobacteriaceae</taxon>
        <taxon>Microvirga</taxon>
    </lineage>
</organism>
<dbReference type="PANTHER" id="PTHR38593">
    <property type="entry name" value="BLR2558 PROTEIN"/>
    <property type="match status" value="1"/>
</dbReference>
<feature type="chain" id="PRO_5046511351" evidence="1">
    <location>
        <begin position="21"/>
        <end position="270"/>
    </location>
</feature>
<reference evidence="3 4" key="1">
    <citation type="submission" date="2021-09" db="EMBL/GenBank/DDBJ databases">
        <title>The complete genome sequence of a new microorganism.</title>
        <authorList>
            <person name="Zi Z."/>
        </authorList>
    </citation>
    <scope>NUCLEOTIDE SEQUENCE [LARGE SCALE GENOMIC DNA]</scope>
    <source>
        <strain evidence="3 4">WGZ8</strain>
    </source>
</reference>
<protein>
    <submittedName>
        <fullName evidence="3">DUF4142 domain-containing protein</fullName>
    </submittedName>
</protein>
<keyword evidence="1" id="KW-0732">Signal</keyword>
<sequence>MKKYIVLAALLTTASAPALAQPMTGQTFRMMAEQSDAFEIAASRMALERSRNPRVRVFAQNMITDHGQTSAALNGGQPVYAANGEWLGGTVGGTLAGAGIGALVGGPVGAAVGAGVGATTGAVAGAPSAGPSTGAGAVGGGLAGAGVGALVGGPVGAAVGAGVGAATGGVAGRTADVQSTGSIRAAAPIRLPVQLDAEKTQMLNQLASTSGPQFDRLYGRYQRAAHQETLAVYEQYAQTGTDPALVTFAQSVIPHLENHLADARRLPGGR</sequence>
<dbReference type="Gene3D" id="1.20.1260.10">
    <property type="match status" value="1"/>
</dbReference>
<keyword evidence="4" id="KW-1185">Reference proteome</keyword>
<feature type="domain" description="DUF4142" evidence="2">
    <location>
        <begin position="186"/>
        <end position="266"/>
    </location>
</feature>
<proteinExistence type="predicted"/>
<dbReference type="PANTHER" id="PTHR38593:SF1">
    <property type="entry name" value="BLR2558 PROTEIN"/>
    <property type="match status" value="1"/>
</dbReference>
<evidence type="ECO:0000313" key="3">
    <source>
        <dbReference type="EMBL" id="MBZ6078334.1"/>
    </source>
</evidence>
<gene>
    <name evidence="3" type="ORF">K9B37_18925</name>
</gene>
<dbReference type="Proteomes" id="UP000704176">
    <property type="component" value="Unassembled WGS sequence"/>
</dbReference>
<feature type="domain" description="DUF4142" evidence="2">
    <location>
        <begin position="25"/>
        <end position="74"/>
    </location>
</feature>
<comment type="caution">
    <text evidence="3">The sequence shown here is derived from an EMBL/GenBank/DDBJ whole genome shotgun (WGS) entry which is preliminary data.</text>
</comment>